<dbReference type="GO" id="GO:0005737">
    <property type="term" value="C:cytoplasm"/>
    <property type="evidence" value="ECO:0007669"/>
    <property type="project" value="TreeGrafter"/>
</dbReference>
<comment type="subunit">
    <text evidence="11">Interacts (via SH3 domain) with PTK2/FAK1 (via C-terminus).</text>
</comment>
<evidence type="ECO:0000256" key="11">
    <source>
        <dbReference type="ARBA" id="ARBA00064074"/>
    </source>
</evidence>
<dbReference type="GO" id="GO:0005856">
    <property type="term" value="C:cytoskeleton"/>
    <property type="evidence" value="ECO:0007669"/>
    <property type="project" value="UniProtKB-SubCell"/>
</dbReference>
<accession>A0A6P3QR19</accession>
<keyword evidence="7" id="KW-0130">Cell adhesion</keyword>
<dbReference type="Gene3D" id="1.20.120.230">
    <property type="entry name" value="Alpha-catenin/vinculin-like"/>
    <property type="match status" value="1"/>
</dbReference>
<feature type="region of interest" description="Disordered" evidence="14">
    <location>
        <begin position="418"/>
        <end position="460"/>
    </location>
</feature>
<gene>
    <name evidence="17" type="primary">CASS4</name>
</gene>
<organism evidence="16 17">
    <name type="scientific">Pteropus vampyrus</name>
    <name type="common">Large flying fox</name>
    <dbReference type="NCBI Taxonomy" id="132908"/>
    <lineage>
        <taxon>Eukaryota</taxon>
        <taxon>Metazoa</taxon>
        <taxon>Chordata</taxon>
        <taxon>Craniata</taxon>
        <taxon>Vertebrata</taxon>
        <taxon>Euteleostomi</taxon>
        <taxon>Mammalia</taxon>
        <taxon>Eutheria</taxon>
        <taxon>Laurasiatheria</taxon>
        <taxon>Chiroptera</taxon>
        <taxon>Yinpterochiroptera</taxon>
        <taxon>Pteropodoidea</taxon>
        <taxon>Pteropodidae</taxon>
        <taxon>Pteropodinae</taxon>
        <taxon>Pteropus</taxon>
    </lineage>
</organism>
<evidence type="ECO:0000256" key="10">
    <source>
        <dbReference type="ARBA" id="ARBA00055892"/>
    </source>
</evidence>
<comment type="function">
    <text evidence="10">Docking protein that plays a role in tyrosine kinase-based signaling related to cell adhesion and cell spreading. Regulates PTK2/FAK1 activity, focal adhesion integrity, and cell spreading.</text>
</comment>
<dbReference type="GO" id="GO:0005886">
    <property type="term" value="C:plasma membrane"/>
    <property type="evidence" value="ECO:0007669"/>
    <property type="project" value="TreeGrafter"/>
</dbReference>
<feature type="region of interest" description="Disordered" evidence="14">
    <location>
        <begin position="254"/>
        <end position="273"/>
    </location>
</feature>
<dbReference type="RefSeq" id="XP_011368485.2">
    <property type="nucleotide sequence ID" value="XM_011370183.2"/>
</dbReference>
<dbReference type="InterPro" id="IPR035744">
    <property type="entry name" value="CASS4_SH3"/>
</dbReference>
<evidence type="ECO:0000256" key="7">
    <source>
        <dbReference type="ARBA" id="ARBA00022889"/>
    </source>
</evidence>
<dbReference type="AlphaFoldDB" id="A0A6P3QR19"/>
<comment type="subcellular location">
    <subcellularLocation>
        <location evidence="2">Cell junction</location>
        <location evidence="2">Focal adhesion</location>
    </subcellularLocation>
    <subcellularLocation>
        <location evidence="1">Cytoplasm</location>
        <location evidence="1">Cytoskeleton</location>
    </subcellularLocation>
</comment>
<feature type="region of interest" description="Disordered" evidence="14">
    <location>
        <begin position="727"/>
        <end position="746"/>
    </location>
</feature>
<dbReference type="FunFam" id="1.20.120.230:FF:000015">
    <property type="entry name" value="Cas scaffold protein family member 4"/>
    <property type="match status" value="1"/>
</dbReference>
<evidence type="ECO:0000256" key="5">
    <source>
        <dbReference type="ARBA" id="ARBA00022490"/>
    </source>
</evidence>
<evidence type="ECO:0000256" key="2">
    <source>
        <dbReference type="ARBA" id="ARBA00004246"/>
    </source>
</evidence>
<evidence type="ECO:0000256" key="14">
    <source>
        <dbReference type="SAM" id="MobiDB-lite"/>
    </source>
</evidence>
<dbReference type="PROSITE" id="PS50002">
    <property type="entry name" value="SH3"/>
    <property type="match status" value="1"/>
</dbReference>
<dbReference type="FunFam" id="2.30.30.40:FF:000147">
    <property type="entry name" value="Cas scaffold protein family member 4"/>
    <property type="match status" value="1"/>
</dbReference>
<keyword evidence="16" id="KW-1185">Reference proteome</keyword>
<evidence type="ECO:0000256" key="13">
    <source>
        <dbReference type="PROSITE-ProRule" id="PRU00192"/>
    </source>
</evidence>
<dbReference type="Proteomes" id="UP000515202">
    <property type="component" value="Unplaced"/>
</dbReference>
<keyword evidence="6" id="KW-0597">Phosphoprotein</keyword>
<dbReference type="OrthoDB" id="5983572at2759"/>
<dbReference type="InterPro" id="IPR038319">
    <property type="entry name" value="Serine_rich_sf"/>
</dbReference>
<dbReference type="GO" id="GO:0005925">
    <property type="term" value="C:focal adhesion"/>
    <property type="evidence" value="ECO:0007669"/>
    <property type="project" value="UniProtKB-SubCell"/>
</dbReference>
<comment type="similarity">
    <text evidence="3">Belongs to the CAS family.</text>
</comment>
<evidence type="ECO:0000259" key="15">
    <source>
        <dbReference type="PROSITE" id="PS50002"/>
    </source>
</evidence>
<evidence type="ECO:0000313" key="17">
    <source>
        <dbReference type="RefSeq" id="XP_011368485.2"/>
    </source>
</evidence>
<dbReference type="SUPFAM" id="SSF50044">
    <property type="entry name" value="SH3-domain"/>
    <property type="match status" value="1"/>
</dbReference>
<dbReference type="PANTHER" id="PTHR10654:SF19">
    <property type="entry name" value="CAS SCAFFOLDING PROTEIN FAMILY MEMBER 4"/>
    <property type="match status" value="1"/>
</dbReference>
<dbReference type="InterPro" id="IPR001452">
    <property type="entry name" value="SH3_domain"/>
</dbReference>
<dbReference type="FunFam" id="1.20.120.830:FF:000001">
    <property type="entry name" value="BCAR1 scaffold protein, Cas family member"/>
    <property type="match status" value="1"/>
</dbReference>
<dbReference type="Gene3D" id="1.20.120.830">
    <property type="entry name" value="Serine-rich domain"/>
    <property type="match status" value="1"/>
</dbReference>
<dbReference type="GeneID" id="105298781"/>
<dbReference type="Pfam" id="PF14604">
    <property type="entry name" value="SH3_9"/>
    <property type="match status" value="1"/>
</dbReference>
<reference evidence="17" key="1">
    <citation type="submission" date="2025-08" db="UniProtKB">
        <authorList>
            <consortium name="RefSeq"/>
        </authorList>
    </citation>
    <scope>IDENTIFICATION</scope>
    <source>
        <tissue evidence="17">Kidney</tissue>
    </source>
</reference>
<dbReference type="Pfam" id="PF08824">
    <property type="entry name" value="Serine_rich"/>
    <property type="match status" value="1"/>
</dbReference>
<protein>
    <recommendedName>
        <fullName evidence="12">Cas scaffolding protein family member 4</fullName>
    </recommendedName>
</protein>
<dbReference type="InterPro" id="IPR014928">
    <property type="entry name" value="Serine_rich_dom"/>
</dbReference>
<feature type="compositionally biased region" description="Polar residues" evidence="14">
    <location>
        <begin position="263"/>
        <end position="273"/>
    </location>
</feature>
<name>A0A6P3QR19_PTEVA</name>
<dbReference type="SMART" id="SM00326">
    <property type="entry name" value="SH3"/>
    <property type="match status" value="1"/>
</dbReference>
<evidence type="ECO:0000313" key="16">
    <source>
        <dbReference type="Proteomes" id="UP000515202"/>
    </source>
</evidence>
<keyword evidence="8" id="KW-0965">Cell junction</keyword>
<dbReference type="GO" id="GO:0016477">
    <property type="term" value="P:cell migration"/>
    <property type="evidence" value="ECO:0007669"/>
    <property type="project" value="TreeGrafter"/>
</dbReference>
<dbReference type="Pfam" id="PF12026">
    <property type="entry name" value="CAS_C"/>
    <property type="match status" value="1"/>
</dbReference>
<evidence type="ECO:0000256" key="3">
    <source>
        <dbReference type="ARBA" id="ARBA00007848"/>
    </source>
</evidence>
<dbReference type="GO" id="GO:0007155">
    <property type="term" value="P:cell adhesion"/>
    <property type="evidence" value="ECO:0007669"/>
    <property type="project" value="UniProtKB-KW"/>
</dbReference>
<keyword evidence="4 13" id="KW-0728">SH3 domain</keyword>
<dbReference type="Gene3D" id="2.30.30.40">
    <property type="entry name" value="SH3 Domains"/>
    <property type="match status" value="1"/>
</dbReference>
<keyword evidence="5" id="KW-0963">Cytoplasm</keyword>
<evidence type="ECO:0000256" key="8">
    <source>
        <dbReference type="ARBA" id="ARBA00022949"/>
    </source>
</evidence>
<sequence length="867" mass="96485">MTSRQSLLLSERSRRSCTEIRFLRTGQTYTVTLHNLPAKPEISAVERRGAILPNMRGSSAMDRASKTLLARALYDNCPDCSDELAFCRGDILTILQQNVPQSDGWWKCLLHGRQGLAPANRLQVLTDAPADRPCPPLLRAPEEALPSSQETYQVPTLLSPPPPSPVYEQMKSWVEGPPPPTAQVYELPAPPASARIICEKTLSFSKQALLTVPRPARASSPALPAQLYDVPTQSRGPPALQEPKKQQLYDIPTSAQKAGCSPRASQQSRQSVPVTSTVALRKACYNTLPNPQKSEWLYDTPVPPEKADGRNASLTSFVEKSGPHTLPTCMSSFHSPPNTRARSLTPDLHKNVSMQKKLSVPEIPPHSFLVPRDTFPSDESVDYEVPSSFLVPRVEQQNTKPNIYDVPKAVPTVPQAVKEPEKADGAPQNPVDHNSSWFPRQATWLSPEPDRSSVNSSDSRASVVSSCSSASTDSSSSCFSEESAKEPSLDLDSAKGTVMALQQKVASAVAGLMLFVSRKWRFRDNLEANIDAIHRATDHIEESLREFLDFARGVCGTACNLTNSNLQARIREQLQTVSNSYQVLLETKDSLDSCNWSLEVLVMDEVQSSPDDLERFVMVARMVPEDIKRFASMLIANARLLFKRNCEKEETAHLTPNAGFKLAKCIQLPQREVEFPQRSAPSIKQRQSELSPELLKENWTNACEQKLPNLEEKEKPFLKQRLDENEALEAQDPSSPPRRPLSQQDPEKKIHLSEHCRLYFGALFKAIGVFHSSLRHGQPPEVFITHSKLIIMVGQKLVDTLCKETQDRDLRNEILCSSNHLCSLLKNLALATKHAVLKYPSPTALGHLQAEAEKLEQHTRQFRGTLE</sequence>
<feature type="domain" description="SH3" evidence="15">
    <location>
        <begin position="65"/>
        <end position="127"/>
    </location>
</feature>
<keyword evidence="9" id="KW-0206">Cytoskeleton</keyword>
<dbReference type="CDD" id="cd12000">
    <property type="entry name" value="SH3_CASS4"/>
    <property type="match status" value="1"/>
</dbReference>
<dbReference type="InterPro" id="IPR037362">
    <property type="entry name" value="CAS_fam"/>
</dbReference>
<dbReference type="KEGG" id="pvp:105298781"/>
<dbReference type="InterPro" id="IPR021901">
    <property type="entry name" value="CAS_C"/>
</dbReference>
<dbReference type="CTD" id="57091"/>
<evidence type="ECO:0000256" key="9">
    <source>
        <dbReference type="ARBA" id="ARBA00023212"/>
    </source>
</evidence>
<proteinExistence type="inferred from homology"/>
<dbReference type="GO" id="GO:0007169">
    <property type="term" value="P:cell surface receptor protein tyrosine kinase signaling pathway"/>
    <property type="evidence" value="ECO:0007669"/>
    <property type="project" value="TreeGrafter"/>
</dbReference>
<dbReference type="InterPro" id="IPR036028">
    <property type="entry name" value="SH3-like_dom_sf"/>
</dbReference>
<evidence type="ECO:0000256" key="12">
    <source>
        <dbReference type="ARBA" id="ARBA00071492"/>
    </source>
</evidence>
<evidence type="ECO:0000256" key="1">
    <source>
        <dbReference type="ARBA" id="ARBA00004245"/>
    </source>
</evidence>
<evidence type="ECO:0000256" key="6">
    <source>
        <dbReference type="ARBA" id="ARBA00022553"/>
    </source>
</evidence>
<evidence type="ECO:0000256" key="4">
    <source>
        <dbReference type="ARBA" id="ARBA00022443"/>
    </source>
</evidence>
<dbReference type="PANTHER" id="PTHR10654">
    <property type="entry name" value="CAS SCAFFOLDING PROTEIN"/>
    <property type="match status" value="1"/>
</dbReference>